<evidence type="ECO:0000256" key="2">
    <source>
        <dbReference type="ARBA" id="ARBA00022801"/>
    </source>
</evidence>
<name>A0A8T2XVA1_POPDE</name>
<dbReference type="PANTHER" id="PTHR10353:SF310">
    <property type="entry name" value="BETA-GLUCOSIDASE 42"/>
    <property type="match status" value="1"/>
</dbReference>
<evidence type="ECO:0008006" key="6">
    <source>
        <dbReference type="Google" id="ProtNLM"/>
    </source>
</evidence>
<accession>A0A8T2XVA1</accession>
<evidence type="ECO:0000256" key="3">
    <source>
        <dbReference type="RuleBase" id="RU003690"/>
    </source>
</evidence>
<keyword evidence="5" id="KW-1185">Reference proteome</keyword>
<organism evidence="4 5">
    <name type="scientific">Populus deltoides</name>
    <name type="common">Eastern poplar</name>
    <name type="synonym">Eastern cottonwood</name>
    <dbReference type="NCBI Taxonomy" id="3696"/>
    <lineage>
        <taxon>Eukaryota</taxon>
        <taxon>Viridiplantae</taxon>
        <taxon>Streptophyta</taxon>
        <taxon>Embryophyta</taxon>
        <taxon>Tracheophyta</taxon>
        <taxon>Spermatophyta</taxon>
        <taxon>Magnoliopsida</taxon>
        <taxon>eudicotyledons</taxon>
        <taxon>Gunneridae</taxon>
        <taxon>Pentapetalae</taxon>
        <taxon>rosids</taxon>
        <taxon>fabids</taxon>
        <taxon>Malpighiales</taxon>
        <taxon>Salicaceae</taxon>
        <taxon>Saliceae</taxon>
        <taxon>Populus</taxon>
    </lineage>
</organism>
<reference evidence="4" key="1">
    <citation type="journal article" date="2021" name="J. Hered.">
        <title>Genome Assembly of Salicaceae Populus deltoides (Eastern Cottonwood) I-69 Based on Nanopore Sequencing and Hi-C Technologies.</title>
        <authorList>
            <person name="Bai S."/>
            <person name="Wu H."/>
            <person name="Zhang J."/>
            <person name="Pan Z."/>
            <person name="Zhao W."/>
            <person name="Li Z."/>
            <person name="Tong C."/>
        </authorList>
    </citation>
    <scope>NUCLEOTIDE SEQUENCE</scope>
    <source>
        <tissue evidence="4">Leaf</tissue>
    </source>
</reference>
<sequence length="135" mass="15059">MAKKEEFLKEHEYLNEKEVSRSDFPPDFIFGVATSAYQIEGASNEGGRGPCIWDAFAQSKGNILDGSNGDVAVDHYHRYKILAHAAAVSIFRNKYKDKQGGQIGLVVDCEWAETGSNKTEDKVAASRRLEFQLGW</sequence>
<dbReference type="PANTHER" id="PTHR10353">
    <property type="entry name" value="GLYCOSYL HYDROLASE"/>
    <property type="match status" value="1"/>
</dbReference>
<dbReference type="Pfam" id="PF00232">
    <property type="entry name" value="Glyco_hydro_1"/>
    <property type="match status" value="2"/>
</dbReference>
<keyword evidence="2" id="KW-0378">Hydrolase</keyword>
<dbReference type="InterPro" id="IPR017853">
    <property type="entry name" value="GH"/>
</dbReference>
<dbReference type="PROSITE" id="PS00653">
    <property type="entry name" value="GLYCOSYL_HYDROL_F1_2"/>
    <property type="match status" value="1"/>
</dbReference>
<dbReference type="InterPro" id="IPR033132">
    <property type="entry name" value="GH_1_N_CS"/>
</dbReference>
<dbReference type="AlphaFoldDB" id="A0A8T2XVA1"/>
<dbReference type="EMBL" id="JACEGQ020000010">
    <property type="protein sequence ID" value="KAH8496776.1"/>
    <property type="molecule type" value="Genomic_DNA"/>
</dbReference>
<dbReference type="InterPro" id="IPR001360">
    <property type="entry name" value="Glyco_hydro_1"/>
</dbReference>
<dbReference type="Proteomes" id="UP000807159">
    <property type="component" value="Chromosome 10"/>
</dbReference>
<evidence type="ECO:0000256" key="1">
    <source>
        <dbReference type="ARBA" id="ARBA00010838"/>
    </source>
</evidence>
<comment type="caution">
    <text evidence="4">The sequence shown here is derived from an EMBL/GenBank/DDBJ whole genome shotgun (WGS) entry which is preliminary data.</text>
</comment>
<protein>
    <recommendedName>
        <fullName evidence="6">Beta-glucosidase</fullName>
    </recommendedName>
</protein>
<dbReference type="GO" id="GO:0005975">
    <property type="term" value="P:carbohydrate metabolic process"/>
    <property type="evidence" value="ECO:0007669"/>
    <property type="project" value="InterPro"/>
</dbReference>
<dbReference type="SUPFAM" id="SSF51445">
    <property type="entry name" value="(Trans)glycosidases"/>
    <property type="match status" value="1"/>
</dbReference>
<evidence type="ECO:0000313" key="5">
    <source>
        <dbReference type="Proteomes" id="UP000807159"/>
    </source>
</evidence>
<gene>
    <name evidence="4" type="ORF">H0E87_019501</name>
</gene>
<dbReference type="Gene3D" id="3.20.20.80">
    <property type="entry name" value="Glycosidases"/>
    <property type="match status" value="2"/>
</dbReference>
<comment type="similarity">
    <text evidence="1 3">Belongs to the glycosyl hydrolase 1 family.</text>
</comment>
<dbReference type="GO" id="GO:0008422">
    <property type="term" value="F:beta-glucosidase activity"/>
    <property type="evidence" value="ECO:0007669"/>
    <property type="project" value="TreeGrafter"/>
</dbReference>
<proteinExistence type="inferred from homology"/>
<evidence type="ECO:0000313" key="4">
    <source>
        <dbReference type="EMBL" id="KAH8496776.1"/>
    </source>
</evidence>